<keyword evidence="3 7" id="KW-0349">Heme</keyword>
<dbReference type="GO" id="GO:0016705">
    <property type="term" value="F:oxidoreductase activity, acting on paired donors, with incorporation or reduction of molecular oxygen"/>
    <property type="evidence" value="ECO:0007669"/>
    <property type="project" value="InterPro"/>
</dbReference>
<comment type="cofactor">
    <cofactor evidence="1 7">
        <name>heme</name>
        <dbReference type="ChEBI" id="CHEBI:30413"/>
    </cofactor>
</comment>
<feature type="transmembrane region" description="Helical" evidence="8">
    <location>
        <begin position="20"/>
        <end position="38"/>
    </location>
</feature>
<organism evidence="9 10">
    <name type="scientific">Lasiosphaeria miniovina</name>
    <dbReference type="NCBI Taxonomy" id="1954250"/>
    <lineage>
        <taxon>Eukaryota</taxon>
        <taxon>Fungi</taxon>
        <taxon>Dikarya</taxon>
        <taxon>Ascomycota</taxon>
        <taxon>Pezizomycotina</taxon>
        <taxon>Sordariomycetes</taxon>
        <taxon>Sordariomycetidae</taxon>
        <taxon>Sordariales</taxon>
        <taxon>Lasiosphaeriaceae</taxon>
        <taxon>Lasiosphaeria</taxon>
    </lineage>
</organism>
<dbReference type="Gene3D" id="1.10.630.10">
    <property type="entry name" value="Cytochrome P450"/>
    <property type="match status" value="1"/>
</dbReference>
<keyword evidence="8" id="KW-0812">Transmembrane</keyword>
<dbReference type="Proteomes" id="UP001172101">
    <property type="component" value="Unassembled WGS sequence"/>
</dbReference>
<keyword evidence="6" id="KW-0560">Oxidoreductase</keyword>
<dbReference type="GO" id="GO:0008395">
    <property type="term" value="F:steroid hydroxylase activity"/>
    <property type="evidence" value="ECO:0007669"/>
    <property type="project" value="TreeGrafter"/>
</dbReference>
<gene>
    <name evidence="9" type="ORF">B0T26DRAFT_743262</name>
</gene>
<accession>A0AA40A683</accession>
<evidence type="ECO:0000256" key="8">
    <source>
        <dbReference type="SAM" id="Phobius"/>
    </source>
</evidence>
<dbReference type="GO" id="GO:0005506">
    <property type="term" value="F:iron ion binding"/>
    <property type="evidence" value="ECO:0007669"/>
    <property type="project" value="InterPro"/>
</dbReference>
<keyword evidence="5 7" id="KW-0408">Iron</keyword>
<name>A0AA40A683_9PEZI</name>
<keyword evidence="8" id="KW-0472">Membrane</keyword>
<evidence type="ECO:0000256" key="3">
    <source>
        <dbReference type="ARBA" id="ARBA00022617"/>
    </source>
</evidence>
<evidence type="ECO:0000256" key="7">
    <source>
        <dbReference type="PIRSR" id="PIRSR602403-1"/>
    </source>
</evidence>
<dbReference type="InterPro" id="IPR036396">
    <property type="entry name" value="Cyt_P450_sf"/>
</dbReference>
<dbReference type="RefSeq" id="XP_060293328.1">
    <property type="nucleotide sequence ID" value="XM_060444229.1"/>
</dbReference>
<evidence type="ECO:0000313" key="10">
    <source>
        <dbReference type="Proteomes" id="UP001172101"/>
    </source>
</evidence>
<comment type="similarity">
    <text evidence="2">Belongs to the cytochrome P450 family.</text>
</comment>
<dbReference type="PANTHER" id="PTHR24304:SF2">
    <property type="entry name" value="24-HYDROXYCHOLESTEROL 7-ALPHA-HYDROXYLASE"/>
    <property type="match status" value="1"/>
</dbReference>
<proteinExistence type="inferred from homology"/>
<dbReference type="InterPro" id="IPR050529">
    <property type="entry name" value="CYP450_sterol_14alpha_dmase"/>
</dbReference>
<keyword evidence="6" id="KW-0503">Monooxygenase</keyword>
<sequence length="598" mass="67244">MALAVNSPAFSSLVVEPRQYYIAAVFIVVAAILIHHTWSTIHYRRARRREAAAEPGGEQLPPAYPAFIPYVGNIASFVIDTGKFIRQATLYHGRLTSSKITLLGRHLYIFQERETISRIMRHQDLSSPMSLYNFGLRYLFGMPKAGLVPYADDDSGLSAKPLPGSNVAPEKRIDHLLHRAYHKAWTGSNLDAASRRFTHMITAQLLYDPAEIIPGGAWTQLDDMFSYFGKAVSTALIQTIFGPALLQLNPGFVDDLWVFDDGLPWLVRKVPSFLVPGPYRVRSRLQAQIRRWYAYSRQWFREDSIGSVADGGGDADPFWGSEIIRHLHREMLIKTKSGGDRGNKSGGFMDSESLSAHDLGMLWGSVSNSISATMMMASHIFRDPVLLQRVRSELEEQHDFSLDSPETETTIDFKRLWKLPLLCSCYAETLRLHVEVLLMFSSPHSDVSLGKWRLPRTKIALVNTVIAHMDEAVWNTKGGLYPLNTFWADRFIVDPADPSSGPVRPECKPIIRKKPWFSTDGLDGSWIPYGGGPSMCPGRFLSKTVILSTVAILVTKFDMDILTDQVVRDTWRFGLGVARPKGKIPARVRRREAGENPR</sequence>
<evidence type="ECO:0000256" key="4">
    <source>
        <dbReference type="ARBA" id="ARBA00022723"/>
    </source>
</evidence>
<keyword evidence="4 7" id="KW-0479">Metal-binding</keyword>
<dbReference type="PANTHER" id="PTHR24304">
    <property type="entry name" value="CYTOCHROME P450 FAMILY 7"/>
    <property type="match status" value="1"/>
</dbReference>
<dbReference type="CDD" id="cd11040">
    <property type="entry name" value="CYP7_CYP8-like"/>
    <property type="match status" value="1"/>
</dbReference>
<dbReference type="Pfam" id="PF00067">
    <property type="entry name" value="p450"/>
    <property type="match status" value="1"/>
</dbReference>
<protein>
    <submittedName>
        <fullName evidence="9">Cytochrome P450</fullName>
    </submittedName>
</protein>
<dbReference type="PRINTS" id="PR00465">
    <property type="entry name" value="EP450IV"/>
</dbReference>
<evidence type="ECO:0000256" key="5">
    <source>
        <dbReference type="ARBA" id="ARBA00023004"/>
    </source>
</evidence>
<dbReference type="GO" id="GO:0020037">
    <property type="term" value="F:heme binding"/>
    <property type="evidence" value="ECO:0007669"/>
    <property type="project" value="InterPro"/>
</dbReference>
<reference evidence="9" key="1">
    <citation type="submission" date="2023-06" db="EMBL/GenBank/DDBJ databases">
        <title>Genome-scale phylogeny and comparative genomics of the fungal order Sordariales.</title>
        <authorList>
            <consortium name="Lawrence Berkeley National Laboratory"/>
            <person name="Hensen N."/>
            <person name="Bonometti L."/>
            <person name="Westerberg I."/>
            <person name="Brannstrom I.O."/>
            <person name="Guillou S."/>
            <person name="Cros-Aarteil S."/>
            <person name="Calhoun S."/>
            <person name="Haridas S."/>
            <person name="Kuo A."/>
            <person name="Mondo S."/>
            <person name="Pangilinan J."/>
            <person name="Riley R."/>
            <person name="LaButti K."/>
            <person name="Andreopoulos B."/>
            <person name="Lipzen A."/>
            <person name="Chen C."/>
            <person name="Yanf M."/>
            <person name="Daum C."/>
            <person name="Ng V."/>
            <person name="Clum A."/>
            <person name="Steindorff A."/>
            <person name="Ohm R."/>
            <person name="Martin F."/>
            <person name="Silar P."/>
            <person name="Natvig D."/>
            <person name="Lalanne C."/>
            <person name="Gautier V."/>
            <person name="Ament-velasquez S.L."/>
            <person name="Kruys A."/>
            <person name="Hutchinson M.I."/>
            <person name="Powell A.J."/>
            <person name="Barry K."/>
            <person name="Miller A.N."/>
            <person name="Grigoriev I.V."/>
            <person name="Debuchy R."/>
            <person name="Gladieux P."/>
            <person name="Thoren M.H."/>
            <person name="Johannesson H."/>
        </authorList>
    </citation>
    <scope>NUCLEOTIDE SEQUENCE</scope>
    <source>
        <strain evidence="9">SMH2392-1A</strain>
    </source>
</reference>
<evidence type="ECO:0000256" key="1">
    <source>
        <dbReference type="ARBA" id="ARBA00001971"/>
    </source>
</evidence>
<keyword evidence="8" id="KW-1133">Transmembrane helix</keyword>
<dbReference type="AlphaFoldDB" id="A0AA40A683"/>
<evidence type="ECO:0000313" key="9">
    <source>
        <dbReference type="EMBL" id="KAK0710024.1"/>
    </source>
</evidence>
<dbReference type="SUPFAM" id="SSF48264">
    <property type="entry name" value="Cytochrome P450"/>
    <property type="match status" value="1"/>
</dbReference>
<dbReference type="GeneID" id="85327499"/>
<evidence type="ECO:0000256" key="6">
    <source>
        <dbReference type="ARBA" id="ARBA00023033"/>
    </source>
</evidence>
<feature type="binding site" description="axial binding residue" evidence="7">
    <location>
        <position position="536"/>
    </location>
    <ligand>
        <name>heme</name>
        <dbReference type="ChEBI" id="CHEBI:30413"/>
    </ligand>
    <ligandPart>
        <name>Fe</name>
        <dbReference type="ChEBI" id="CHEBI:18248"/>
    </ligandPart>
</feature>
<keyword evidence="10" id="KW-1185">Reference proteome</keyword>
<comment type="caution">
    <text evidence="9">The sequence shown here is derived from an EMBL/GenBank/DDBJ whole genome shotgun (WGS) entry which is preliminary data.</text>
</comment>
<dbReference type="InterPro" id="IPR002403">
    <property type="entry name" value="Cyt_P450_E_grp-IV"/>
</dbReference>
<evidence type="ECO:0000256" key="2">
    <source>
        <dbReference type="ARBA" id="ARBA00010617"/>
    </source>
</evidence>
<dbReference type="EMBL" id="JAUIRO010000006">
    <property type="protein sequence ID" value="KAK0710024.1"/>
    <property type="molecule type" value="Genomic_DNA"/>
</dbReference>
<dbReference type="InterPro" id="IPR001128">
    <property type="entry name" value="Cyt_P450"/>
</dbReference>